<feature type="transmembrane region" description="Helical" evidence="8">
    <location>
        <begin position="115"/>
        <end position="133"/>
    </location>
</feature>
<evidence type="ECO:0000313" key="11">
    <source>
        <dbReference type="Proteomes" id="UP000516369"/>
    </source>
</evidence>
<dbReference type="AlphaFoldDB" id="A0A7H1N212"/>
<keyword evidence="4 10" id="KW-0808">Transferase</keyword>
<reference evidence="10 11" key="1">
    <citation type="submission" date="2020-05" db="EMBL/GenBank/DDBJ databases">
        <title>Complete closed genome sequence of Defluviicoccus vanus.</title>
        <authorList>
            <person name="Bessarab I."/>
            <person name="Arumugam K."/>
            <person name="Maszenan A.M."/>
            <person name="Seviour R.J."/>
            <person name="Williams R.B."/>
        </authorList>
    </citation>
    <scope>NUCLEOTIDE SEQUENCE [LARGE SCALE GENOMIC DNA]</scope>
    <source>
        <strain evidence="10 11">Ben 114</strain>
    </source>
</reference>
<feature type="transmembrane region" description="Helical" evidence="8">
    <location>
        <begin position="166"/>
        <end position="196"/>
    </location>
</feature>
<dbReference type="GO" id="GO:0005886">
    <property type="term" value="C:plasma membrane"/>
    <property type="evidence" value="ECO:0007669"/>
    <property type="project" value="UniProtKB-SubCell"/>
</dbReference>
<evidence type="ECO:0000256" key="7">
    <source>
        <dbReference type="ARBA" id="ARBA00023136"/>
    </source>
</evidence>
<proteinExistence type="predicted"/>
<organism evidence="10 11">
    <name type="scientific">Defluviicoccus vanus</name>
    <dbReference type="NCBI Taxonomy" id="111831"/>
    <lineage>
        <taxon>Bacteria</taxon>
        <taxon>Pseudomonadati</taxon>
        <taxon>Pseudomonadota</taxon>
        <taxon>Alphaproteobacteria</taxon>
        <taxon>Rhodospirillales</taxon>
        <taxon>Rhodospirillaceae</taxon>
        <taxon>Defluviicoccus</taxon>
    </lineage>
</organism>
<keyword evidence="5 8" id="KW-0812">Transmembrane</keyword>
<evidence type="ECO:0000256" key="4">
    <source>
        <dbReference type="ARBA" id="ARBA00022679"/>
    </source>
</evidence>
<evidence type="ECO:0000256" key="1">
    <source>
        <dbReference type="ARBA" id="ARBA00004651"/>
    </source>
</evidence>
<dbReference type="GO" id="GO:0009103">
    <property type="term" value="P:lipopolysaccharide biosynthetic process"/>
    <property type="evidence" value="ECO:0007669"/>
    <property type="project" value="UniProtKB-ARBA"/>
</dbReference>
<name>A0A7H1N212_9PROT</name>
<feature type="transmembrane region" description="Helical" evidence="8">
    <location>
        <begin position="87"/>
        <end position="108"/>
    </location>
</feature>
<evidence type="ECO:0000256" key="3">
    <source>
        <dbReference type="ARBA" id="ARBA00022676"/>
    </source>
</evidence>
<keyword evidence="2" id="KW-1003">Cell membrane</keyword>
<feature type="transmembrane region" description="Helical" evidence="8">
    <location>
        <begin position="299"/>
        <end position="322"/>
    </location>
</feature>
<feature type="transmembrane region" description="Helical" evidence="8">
    <location>
        <begin position="328"/>
        <end position="347"/>
    </location>
</feature>
<dbReference type="InterPro" id="IPR038731">
    <property type="entry name" value="RgtA/B/C-like"/>
</dbReference>
<keyword evidence="6 8" id="KW-1133">Transmembrane helix</keyword>
<protein>
    <submittedName>
        <fullName evidence="10">Glycosyltransferase family 39 protein</fullName>
    </submittedName>
</protein>
<keyword evidence="3" id="KW-0328">Glycosyltransferase</keyword>
<dbReference type="RefSeq" id="WP_190260264.1">
    <property type="nucleotide sequence ID" value="NZ_CP053923.1"/>
</dbReference>
<evidence type="ECO:0000256" key="8">
    <source>
        <dbReference type="SAM" id="Phobius"/>
    </source>
</evidence>
<evidence type="ECO:0000313" key="10">
    <source>
        <dbReference type="EMBL" id="QNT69748.1"/>
    </source>
</evidence>
<dbReference type="InterPro" id="IPR050297">
    <property type="entry name" value="LipidA_mod_glycosyltrf_83"/>
</dbReference>
<feature type="transmembrane region" description="Helical" evidence="8">
    <location>
        <begin position="252"/>
        <end position="276"/>
    </location>
</feature>
<dbReference type="Pfam" id="PF13231">
    <property type="entry name" value="PMT_2"/>
    <property type="match status" value="1"/>
</dbReference>
<evidence type="ECO:0000259" key="9">
    <source>
        <dbReference type="Pfam" id="PF13231"/>
    </source>
</evidence>
<feature type="transmembrane region" description="Helical" evidence="8">
    <location>
        <begin position="21"/>
        <end position="43"/>
    </location>
</feature>
<keyword evidence="7 8" id="KW-0472">Membrane</keyword>
<dbReference type="GO" id="GO:0016763">
    <property type="term" value="F:pentosyltransferase activity"/>
    <property type="evidence" value="ECO:0007669"/>
    <property type="project" value="TreeGrafter"/>
</dbReference>
<dbReference type="Proteomes" id="UP000516369">
    <property type="component" value="Chromosome"/>
</dbReference>
<accession>A0A7H1N212</accession>
<feature type="transmembrane region" description="Helical" evidence="8">
    <location>
        <begin position="208"/>
        <end position="228"/>
    </location>
</feature>
<comment type="subcellular location">
    <subcellularLocation>
        <location evidence="1">Cell membrane</location>
        <topology evidence="1">Multi-pass membrane protein</topology>
    </subcellularLocation>
</comment>
<evidence type="ECO:0000256" key="6">
    <source>
        <dbReference type="ARBA" id="ARBA00022989"/>
    </source>
</evidence>
<evidence type="ECO:0000256" key="5">
    <source>
        <dbReference type="ARBA" id="ARBA00022692"/>
    </source>
</evidence>
<dbReference type="PANTHER" id="PTHR33908">
    <property type="entry name" value="MANNOSYLTRANSFERASE YKCB-RELATED"/>
    <property type="match status" value="1"/>
</dbReference>
<keyword evidence="11" id="KW-1185">Reference proteome</keyword>
<feature type="domain" description="Glycosyltransferase RgtA/B/C/D-like" evidence="9">
    <location>
        <begin position="67"/>
        <end position="226"/>
    </location>
</feature>
<sequence>MTITAGTLRILSLDGEKSQSLALFFFGFLSLHVLVWTALPLIFTHSLPVDTVEGVIWGQGWQLSYIHPPLQAWIIGATDSLVGYQRWAIYLLSQLLIAVGFLAVWLLARLIVTPNGAFVSVLSLEGVVFFNFMTPNLFPDLIVVPFWTLATWSLYRALLYNRRLDWLLLGVWLAGAAYAKYVGAILALVMIGFILIEPQARRCLQKAGPYLTAAVCLFLLSPHLWWIFTHNLPTVHRFAESARRTDGIAERFAALGGFTISQLGLVALAALLVIALRDARHVTKSIVLAGTPTRFDRRFVAVFALAPIVVTWTLAALTGMWFRAHWSYAMWSFTGLFAVVFVVPSVSEGGLKRFLGAWVMTFGLVATAYAAANTLAPHLSGRPGAHLFARNAKESAFPAEDLAEVLTRSWHAKVGTPIAYVIGSKWIAGHVSFFSPDHPLVVRNGTAADSPWIDIEDVNRRGALVVWNPEADFKAYGTYPGWLSGSDPKQLFPTMEVQPNIVLPWRTAADLPPLSLAWGIIYPHEPH</sequence>
<dbReference type="KEGG" id="dvn:HQ394_11005"/>
<evidence type="ECO:0000256" key="2">
    <source>
        <dbReference type="ARBA" id="ARBA00022475"/>
    </source>
</evidence>
<feature type="transmembrane region" description="Helical" evidence="8">
    <location>
        <begin position="354"/>
        <end position="372"/>
    </location>
</feature>
<gene>
    <name evidence="10" type="ORF">HQ394_11005</name>
</gene>
<dbReference type="PANTHER" id="PTHR33908:SF9">
    <property type="entry name" value="BLL5595 PROTEIN"/>
    <property type="match status" value="1"/>
</dbReference>
<dbReference type="EMBL" id="CP053923">
    <property type="protein sequence ID" value="QNT69748.1"/>
    <property type="molecule type" value="Genomic_DNA"/>
</dbReference>